<name>A0A0F9F5L7_9ZZZZ</name>
<reference evidence="1" key="1">
    <citation type="journal article" date="2015" name="Nature">
        <title>Complex archaea that bridge the gap between prokaryotes and eukaryotes.</title>
        <authorList>
            <person name="Spang A."/>
            <person name="Saw J.H."/>
            <person name="Jorgensen S.L."/>
            <person name="Zaremba-Niedzwiedzka K."/>
            <person name="Martijn J."/>
            <person name="Lind A.E."/>
            <person name="van Eijk R."/>
            <person name="Schleper C."/>
            <person name="Guy L."/>
            <person name="Ettema T.J."/>
        </authorList>
    </citation>
    <scope>NUCLEOTIDE SEQUENCE</scope>
</reference>
<proteinExistence type="predicted"/>
<sequence>MKAEVYRYGVDYTRTSCWDTPAALWVTDADVENGWVWMQCQDCMGTGHFPMPDPDLEDFCVRCKGTGLVGVSV</sequence>
<protein>
    <submittedName>
        <fullName evidence="1">Uncharacterized protein</fullName>
    </submittedName>
</protein>
<organism evidence="1">
    <name type="scientific">marine sediment metagenome</name>
    <dbReference type="NCBI Taxonomy" id="412755"/>
    <lineage>
        <taxon>unclassified sequences</taxon>
        <taxon>metagenomes</taxon>
        <taxon>ecological metagenomes</taxon>
    </lineage>
</organism>
<dbReference type="EMBL" id="LAZR01022478">
    <property type="protein sequence ID" value="KKL81734.1"/>
    <property type="molecule type" value="Genomic_DNA"/>
</dbReference>
<dbReference type="AlphaFoldDB" id="A0A0F9F5L7"/>
<evidence type="ECO:0000313" key="1">
    <source>
        <dbReference type="EMBL" id="KKL81734.1"/>
    </source>
</evidence>
<comment type="caution">
    <text evidence="1">The sequence shown here is derived from an EMBL/GenBank/DDBJ whole genome shotgun (WGS) entry which is preliminary data.</text>
</comment>
<accession>A0A0F9F5L7</accession>
<gene>
    <name evidence="1" type="ORF">LCGC14_1991810</name>
</gene>